<dbReference type="RefSeq" id="WP_073493799.1">
    <property type="nucleotide sequence ID" value="NZ_MPOH02000017.1"/>
</dbReference>
<feature type="region of interest" description="Disordered" evidence="1">
    <location>
        <begin position="1"/>
        <end position="34"/>
    </location>
</feature>
<evidence type="ECO:0000256" key="1">
    <source>
        <dbReference type="SAM" id="MobiDB-lite"/>
    </source>
</evidence>
<dbReference type="Proteomes" id="UP000184286">
    <property type="component" value="Unassembled WGS sequence"/>
</dbReference>
<evidence type="ECO:0000313" key="4">
    <source>
        <dbReference type="Proteomes" id="UP000184286"/>
    </source>
</evidence>
<feature type="transmembrane region" description="Helical" evidence="2">
    <location>
        <begin position="107"/>
        <end position="125"/>
    </location>
</feature>
<protein>
    <submittedName>
        <fullName evidence="3">Uncharacterized protein</fullName>
    </submittedName>
</protein>
<dbReference type="EMBL" id="MPOH02000017">
    <property type="protein sequence ID" value="OQD53258.1"/>
    <property type="molecule type" value="Genomic_DNA"/>
</dbReference>
<keyword evidence="2" id="KW-0812">Transmembrane</keyword>
<dbReference type="AlphaFoldDB" id="A0A1V6MLK6"/>
<keyword evidence="2" id="KW-1133">Transmembrane helix</keyword>
<keyword evidence="2" id="KW-0472">Membrane</keyword>
<dbReference type="OrthoDB" id="4233344at2"/>
<proteinExistence type="predicted"/>
<reference evidence="4" key="1">
    <citation type="submission" date="2016-11" db="EMBL/GenBank/DDBJ databases">
        <authorList>
            <person name="Schniete J.K."/>
            <person name="Salih T."/>
            <person name="Algora Gallardo L."/>
            <person name="Martinez Fernandez S."/>
            <person name="Herron P.R."/>
        </authorList>
    </citation>
    <scope>NUCLEOTIDE SEQUENCE [LARGE SCALE GENOMIC DNA]</scope>
    <source>
        <strain evidence="4">DSM 41896</strain>
    </source>
</reference>
<feature type="transmembrane region" description="Helical" evidence="2">
    <location>
        <begin position="46"/>
        <end position="65"/>
    </location>
</feature>
<sequence>MAHAAPTPGMRTPGTRAPSGPPSGTSSGTSSGAGHATDVFGERTHLVMKWAVPVALGLVFGYWAAANRRSAGPITGWNILFGFVAALAFIALYVGIRAVAPRTRREVHALMWAVFAGCAIGFLVNQSGSSVLYSVGVSLAVAAGFFAVMFYRYYTHEDAEGHRIE</sequence>
<feature type="transmembrane region" description="Helical" evidence="2">
    <location>
        <begin position="77"/>
        <end position="95"/>
    </location>
</feature>
<dbReference type="SUPFAM" id="SSF103473">
    <property type="entry name" value="MFS general substrate transporter"/>
    <property type="match status" value="1"/>
</dbReference>
<comment type="caution">
    <text evidence="3">The sequence shown here is derived from an EMBL/GenBank/DDBJ whole genome shotgun (WGS) entry which is preliminary data.</text>
</comment>
<gene>
    <name evidence="3" type="ORF">BM536_027480</name>
</gene>
<evidence type="ECO:0000256" key="2">
    <source>
        <dbReference type="SAM" id="Phobius"/>
    </source>
</evidence>
<evidence type="ECO:0000313" key="3">
    <source>
        <dbReference type="EMBL" id="OQD53258.1"/>
    </source>
</evidence>
<dbReference type="InterPro" id="IPR036259">
    <property type="entry name" value="MFS_trans_sf"/>
</dbReference>
<accession>A0A1V6MLK6</accession>
<feature type="transmembrane region" description="Helical" evidence="2">
    <location>
        <begin position="131"/>
        <end position="154"/>
    </location>
</feature>
<name>A0A1V6MLK6_9ACTN</name>
<dbReference type="STRING" id="114686.BM536_027480"/>
<organism evidence="3 4">
    <name type="scientific">Streptomyces phaeoluteigriseus</name>
    <dbReference type="NCBI Taxonomy" id="114686"/>
    <lineage>
        <taxon>Bacteria</taxon>
        <taxon>Bacillati</taxon>
        <taxon>Actinomycetota</taxon>
        <taxon>Actinomycetes</taxon>
        <taxon>Kitasatosporales</taxon>
        <taxon>Streptomycetaceae</taxon>
        <taxon>Streptomyces</taxon>
        <taxon>Streptomyces aurantiacus group</taxon>
    </lineage>
</organism>
<reference evidence="3 4" key="2">
    <citation type="submission" date="2017-02" db="EMBL/GenBank/DDBJ databases">
        <title>Draft genome sequence of Streptomyces phaeoluteigriseus type strain DSM41896.</title>
        <authorList>
            <person name="Salih T.S."/>
            <person name="Algora Gallardo L."/>
            <person name="Melo Santos T."/>
            <person name="Filgueira Martinez S."/>
            <person name="Herron P.R."/>
        </authorList>
    </citation>
    <scope>NUCLEOTIDE SEQUENCE [LARGE SCALE GENOMIC DNA]</scope>
    <source>
        <strain evidence="3 4">DSM 41896</strain>
    </source>
</reference>
<feature type="compositionally biased region" description="Low complexity" evidence="1">
    <location>
        <begin position="11"/>
        <end position="34"/>
    </location>
</feature>